<evidence type="ECO:0000256" key="1">
    <source>
        <dbReference type="SAM" id="MobiDB-lite"/>
    </source>
</evidence>
<organism evidence="3 4">
    <name type="scientific">Bosea lupini</name>
    <dbReference type="NCBI Taxonomy" id="1036779"/>
    <lineage>
        <taxon>Bacteria</taxon>
        <taxon>Pseudomonadati</taxon>
        <taxon>Pseudomonadota</taxon>
        <taxon>Alphaproteobacteria</taxon>
        <taxon>Hyphomicrobiales</taxon>
        <taxon>Boseaceae</taxon>
        <taxon>Bosea</taxon>
    </lineage>
</organism>
<evidence type="ECO:0000256" key="2">
    <source>
        <dbReference type="SAM" id="Phobius"/>
    </source>
</evidence>
<keyword evidence="3" id="KW-0378">Hydrolase</keyword>
<sequence>MLYLATQFAWFLLAAFAMGLVFGWLTGRGGPRGFAGGPVLGLAMLWAALAALVWLRLVNDQAAFWIETALLYLLAYAAGCLIGSLFAGEGEALPVLAAPAPRLALPQPAPALRPPVAKVKASEAATGEPAPMPKVEGEDAIAGKRPAGFIAAHGGQADDLKLIKGIGPQNEARLHALGIWHFSQIAAWTPENVEWVGTYLAFPGRIEREGWVAQAAALARTATTVEPVTAIPLSGAALEGKRPSNLLPGARGGKPDDLGLIDGIGPAIAETLNTLGIWHFDQIVALGPDELRFLAHHTGFPGRDVAEQWQAEAKILAGGGETEHSRAVKAKRRKRKR</sequence>
<dbReference type="Proteomes" id="UP000199664">
    <property type="component" value="Unassembled WGS sequence"/>
</dbReference>
<dbReference type="STRING" id="1036779.SAMN04515666_101952"/>
<keyword evidence="2" id="KW-0812">Transmembrane</keyword>
<dbReference type="OrthoDB" id="9807941at2"/>
<evidence type="ECO:0000313" key="3">
    <source>
        <dbReference type="EMBL" id="SEK60817.1"/>
    </source>
</evidence>
<reference evidence="4" key="1">
    <citation type="submission" date="2016-10" db="EMBL/GenBank/DDBJ databases">
        <authorList>
            <person name="Varghese N."/>
            <person name="Submissions S."/>
        </authorList>
    </citation>
    <scope>NUCLEOTIDE SEQUENCE [LARGE SCALE GENOMIC DNA]</scope>
    <source>
        <strain evidence="4">LMG 26383,CCUG 61248,R- 45681</strain>
    </source>
</reference>
<dbReference type="Gene3D" id="1.10.150.20">
    <property type="entry name" value="5' to 3' exonuclease, C-terminal subdomain"/>
    <property type="match status" value="1"/>
</dbReference>
<gene>
    <name evidence="3" type="ORF">SAMN04515666_101952</name>
</gene>
<feature type="region of interest" description="Disordered" evidence="1">
    <location>
        <begin position="318"/>
        <end position="337"/>
    </location>
</feature>
<accession>A0A1H7IGD0</accession>
<feature type="compositionally biased region" description="Basic residues" evidence="1">
    <location>
        <begin position="327"/>
        <end position="337"/>
    </location>
</feature>
<evidence type="ECO:0000313" key="4">
    <source>
        <dbReference type="Proteomes" id="UP000199664"/>
    </source>
</evidence>
<keyword evidence="4" id="KW-1185">Reference proteome</keyword>
<dbReference type="GO" id="GO:0004519">
    <property type="term" value="F:endonuclease activity"/>
    <property type="evidence" value="ECO:0007669"/>
    <property type="project" value="UniProtKB-KW"/>
</dbReference>
<name>A0A1H7IGD0_9HYPH</name>
<keyword evidence="2" id="KW-1133">Transmembrane helix</keyword>
<feature type="transmembrane region" description="Helical" evidence="2">
    <location>
        <begin position="39"/>
        <end position="57"/>
    </location>
</feature>
<keyword evidence="3" id="KW-0255">Endonuclease</keyword>
<keyword evidence="2" id="KW-0472">Membrane</keyword>
<keyword evidence="3" id="KW-0540">Nuclease</keyword>
<dbReference type="EMBL" id="FOAN01000001">
    <property type="protein sequence ID" value="SEK60817.1"/>
    <property type="molecule type" value="Genomic_DNA"/>
</dbReference>
<protein>
    <submittedName>
        <fullName evidence="3">Predicted 5' DNA nuclease, flap endonuclease-1-like, helix-3-turn-helix (H3TH) domain</fullName>
    </submittedName>
</protein>
<dbReference type="RefSeq" id="WP_091830185.1">
    <property type="nucleotide sequence ID" value="NZ_FOAN01000001.1"/>
</dbReference>
<dbReference type="AlphaFoldDB" id="A0A1H7IGD0"/>
<proteinExistence type="predicted"/>
<feature type="transmembrane region" description="Helical" evidence="2">
    <location>
        <begin position="69"/>
        <end position="87"/>
    </location>
</feature>